<dbReference type="InterPro" id="IPR043137">
    <property type="entry name" value="GGT_ssub_C"/>
</dbReference>
<dbReference type="GO" id="GO:0016740">
    <property type="term" value="F:transferase activity"/>
    <property type="evidence" value="ECO:0007669"/>
    <property type="project" value="UniProtKB-KW"/>
</dbReference>
<name>A0A542X9H4_9MICO</name>
<dbReference type="Gene3D" id="3.60.20.40">
    <property type="match status" value="1"/>
</dbReference>
<evidence type="ECO:0000313" key="5">
    <source>
        <dbReference type="EMBL" id="TQL32489.1"/>
    </source>
</evidence>
<dbReference type="Proteomes" id="UP000318336">
    <property type="component" value="Unassembled WGS sequence"/>
</dbReference>
<evidence type="ECO:0000256" key="2">
    <source>
        <dbReference type="ARBA" id="ARBA00022679"/>
    </source>
</evidence>
<comment type="similarity">
    <text evidence="1">Belongs to the gamma-glutamyltransferase family.</text>
</comment>
<dbReference type="AlphaFoldDB" id="A0A542X9H4"/>
<protein>
    <submittedName>
        <fullName evidence="5">Gamma-glutamyltranspeptidase/glutathione hydrolase</fullName>
    </submittedName>
</protein>
<dbReference type="InterPro" id="IPR051792">
    <property type="entry name" value="GGT_bact"/>
</dbReference>
<dbReference type="OrthoDB" id="9781342at2"/>
<proteinExistence type="inferred from homology"/>
<comment type="caution">
    <text evidence="5">The sequence shown here is derived from an EMBL/GenBank/DDBJ whole genome shotgun (WGS) entry which is preliminary data.</text>
</comment>
<evidence type="ECO:0000256" key="4">
    <source>
        <dbReference type="ARBA" id="ARBA00023145"/>
    </source>
</evidence>
<keyword evidence="4" id="KW-0865">Zymogen</keyword>
<dbReference type="PANTHER" id="PTHR43199">
    <property type="entry name" value="GLUTATHIONE HYDROLASE"/>
    <property type="match status" value="1"/>
</dbReference>
<dbReference type="InterPro" id="IPR029055">
    <property type="entry name" value="Ntn_hydrolases_N"/>
</dbReference>
<evidence type="ECO:0000256" key="3">
    <source>
        <dbReference type="ARBA" id="ARBA00022801"/>
    </source>
</evidence>
<evidence type="ECO:0000256" key="1">
    <source>
        <dbReference type="ARBA" id="ARBA00009381"/>
    </source>
</evidence>
<keyword evidence="6" id="KW-1185">Reference proteome</keyword>
<evidence type="ECO:0000313" key="6">
    <source>
        <dbReference type="Proteomes" id="UP000318336"/>
    </source>
</evidence>
<dbReference type="RefSeq" id="WP_142004577.1">
    <property type="nucleotide sequence ID" value="NZ_CAJTBP010000001.1"/>
</dbReference>
<sequence length="508" mass="52179">MTRARRTAVAAPNALAAQAGVDAVALGGTAVDAALAAMAVTFVSEPGIVSAMGGAFVAVWPVQGDPVVVDGNAEMPGRGLPPERFGRGVRNVWLDYAGGMEIQAGAGSVATPGAFAAMERAHEMFGGASWAQVLAPAIHVADRGWRVGAAAGSYLQQVGEGLFTFDPDTRAALTDDGVPHGPGAALTNPDMARVLTQLAEEGTAPLYRGDLAHRIADHLQELDGLVTRADLADYEVVVRPATLSAVGDWQVATNPPPSIGGPVLATMLRLMGDGTPDPETLARVQREVLTYRRDNLDTAADLEVAGPELLASLDALSLNRVPRSPNTAHVSAVDSDGLACAITASSGYSSGVTVPGTGLLLNNSLGEPELNRHGVHALPPGTRLASNMAPTTARHPDGSTLAVGSPGADRITTALQQTLAWFLCGGLGLQQAIDHPRLHLRVLAGDEVVVEHEPDPRIDAAVQALGWPSNVHDPVAMYFGGVGGALVSREGDLSAAGDPRRAAATAVG</sequence>
<dbReference type="Pfam" id="PF01019">
    <property type="entry name" value="G_glu_transpept"/>
    <property type="match status" value="2"/>
</dbReference>
<dbReference type="PRINTS" id="PR01210">
    <property type="entry name" value="GGTRANSPTASE"/>
</dbReference>
<dbReference type="SUPFAM" id="SSF56235">
    <property type="entry name" value="N-terminal nucleophile aminohydrolases (Ntn hydrolases)"/>
    <property type="match status" value="1"/>
</dbReference>
<keyword evidence="2" id="KW-0808">Transferase</keyword>
<dbReference type="PANTHER" id="PTHR43199:SF1">
    <property type="entry name" value="GLUTATHIONE HYDROLASE PROENZYME"/>
    <property type="match status" value="1"/>
</dbReference>
<gene>
    <name evidence="5" type="ORF">FB554_0615</name>
</gene>
<keyword evidence="3 5" id="KW-0378">Hydrolase</keyword>
<dbReference type="GO" id="GO:0016787">
    <property type="term" value="F:hydrolase activity"/>
    <property type="evidence" value="ECO:0007669"/>
    <property type="project" value="UniProtKB-KW"/>
</dbReference>
<accession>A0A542X9H4</accession>
<organism evidence="5 6">
    <name type="scientific">Barrientosiimonas humi</name>
    <dbReference type="NCBI Taxonomy" id="999931"/>
    <lineage>
        <taxon>Bacteria</taxon>
        <taxon>Bacillati</taxon>
        <taxon>Actinomycetota</taxon>
        <taxon>Actinomycetes</taxon>
        <taxon>Micrococcales</taxon>
        <taxon>Dermacoccaceae</taxon>
        <taxon>Barrientosiimonas</taxon>
    </lineage>
</organism>
<reference evidence="5 6" key="1">
    <citation type="submission" date="2019-06" db="EMBL/GenBank/DDBJ databases">
        <title>Sequencing the genomes of 1000 actinobacteria strains.</title>
        <authorList>
            <person name="Klenk H.-P."/>
        </authorList>
    </citation>
    <scope>NUCLEOTIDE SEQUENCE [LARGE SCALE GENOMIC DNA]</scope>
    <source>
        <strain evidence="5 6">DSM 24617</strain>
    </source>
</reference>
<dbReference type="EMBL" id="VFOK01000001">
    <property type="protein sequence ID" value="TQL32489.1"/>
    <property type="molecule type" value="Genomic_DNA"/>
</dbReference>